<proteinExistence type="predicted"/>
<dbReference type="Gene3D" id="2.120.10.70">
    <property type="entry name" value="Fucose-specific lectin"/>
    <property type="match status" value="2"/>
</dbReference>
<feature type="region of interest" description="Disordered" evidence="1">
    <location>
        <begin position="691"/>
        <end position="712"/>
    </location>
</feature>
<dbReference type="SUPFAM" id="SSF89372">
    <property type="entry name" value="Fucose-specific lectin"/>
    <property type="match status" value="2"/>
</dbReference>
<dbReference type="AlphaFoldDB" id="A0A318KQ20"/>
<organism evidence="2 3">
    <name type="scientific">Nocardia tenerifensis</name>
    <dbReference type="NCBI Taxonomy" id="228006"/>
    <lineage>
        <taxon>Bacteria</taxon>
        <taxon>Bacillati</taxon>
        <taxon>Actinomycetota</taxon>
        <taxon>Actinomycetes</taxon>
        <taxon>Mycobacteriales</taxon>
        <taxon>Nocardiaceae</taxon>
        <taxon>Nocardia</taxon>
    </lineage>
</organism>
<protein>
    <submittedName>
        <fullName evidence="2">Uncharacterized protein</fullName>
    </submittedName>
</protein>
<keyword evidence="3" id="KW-1185">Reference proteome</keyword>
<gene>
    <name evidence="2" type="ORF">DFR70_1011184</name>
</gene>
<dbReference type="Proteomes" id="UP000247569">
    <property type="component" value="Unassembled WGS sequence"/>
</dbReference>
<evidence type="ECO:0000313" key="2">
    <source>
        <dbReference type="EMBL" id="PXX71750.1"/>
    </source>
</evidence>
<sequence length="712" mass="78055">MAEWPLEQQWRYCGRCRGLVWEGDGGGACFDGQVHTFLDSGYYSVFHTSSLVWEKFGMGDGPPSGTQDRWKRCDRCKGLAYSGFNTGVCVGGGPHGFAGSGLYAVPMDNVWPGAQEGWRYCHRCQRLVFGDGGTCFDAQRHDVTGSAAYSVPFFYPHDQHIDVFVPHWAGVSMAWWSLGRAWSSVGFDWFYTAGPQNGSVTLISRAPEIVDAFGISKAGEVFTDRYRMGQGWASLSFPDQHWERIGTGFPSGALISATARTPGNLDVFAARDDGHVYTSWWSEGARWSDWQDLGGVFPAGAPVTALARAQDHLDLFVIGNDGHIYTCAWTAGSAWTGLGDRWRDLGGNGRPHGKVAATTRFSGNIDLFVVGDDGRVYTSWWYEGSEWSGLPRPGSWGGSGAGGGGSSGNRWTSLGGFFPPGATITAIARDRHHLDLFVVGNDGQVYTSWWVDGGGWSGVADNWLSLGGEFPKGAHIAATSRDPGNIDLFAIGSDKNVRTKWWTVGAGWADWLSLGSEDFTPGGRIAAVARVAGVRAEGQVEPIRLHIDVNTDDSTAARGWAELTLYVEGTFSFVTHFHATGWNSYPTSLAWFVFPADGRLPFLFTHDGKVYGTDEIGPRDDDNTVNGSSPAMRDRFASFRNCTYRWAASFKSPSINMTYNIIDLMNKTHVSHPRDFDGEYYDVNSGAYHRWPPGTDARPDPRSDYYYGDSED</sequence>
<reference evidence="2 3" key="1">
    <citation type="submission" date="2018-05" db="EMBL/GenBank/DDBJ databases">
        <title>Genomic Encyclopedia of Type Strains, Phase IV (KMG-IV): sequencing the most valuable type-strain genomes for metagenomic binning, comparative biology and taxonomic classification.</title>
        <authorList>
            <person name="Goeker M."/>
        </authorList>
    </citation>
    <scope>NUCLEOTIDE SEQUENCE [LARGE SCALE GENOMIC DNA]</scope>
    <source>
        <strain evidence="2 3">DSM 44704</strain>
    </source>
</reference>
<evidence type="ECO:0000256" key="1">
    <source>
        <dbReference type="SAM" id="MobiDB-lite"/>
    </source>
</evidence>
<evidence type="ECO:0000313" key="3">
    <source>
        <dbReference type="Proteomes" id="UP000247569"/>
    </source>
</evidence>
<dbReference type="EMBL" id="QJKF01000001">
    <property type="protein sequence ID" value="PXX71750.1"/>
    <property type="molecule type" value="Genomic_DNA"/>
</dbReference>
<name>A0A318KQ20_9NOCA</name>
<accession>A0A318KQ20</accession>
<comment type="caution">
    <text evidence="2">The sequence shown here is derived from an EMBL/GenBank/DDBJ whole genome shotgun (WGS) entry which is preliminary data.</text>
</comment>